<evidence type="ECO:0000313" key="3">
    <source>
        <dbReference type="Proteomes" id="UP000244811"/>
    </source>
</evidence>
<keyword evidence="1" id="KW-0732">Signal</keyword>
<name>A0A976MB02_THEOR</name>
<reference evidence="2" key="1">
    <citation type="submission" date="2022-07" db="EMBL/GenBank/DDBJ databases">
        <title>Evaluation of T. orientalis genome assembly methods using nanopore sequencing and analysis of variation between genomes.</title>
        <authorList>
            <person name="Yam J."/>
            <person name="Micallef M.L."/>
            <person name="Liu M."/>
            <person name="Djordjevic S.P."/>
            <person name="Bogema D.R."/>
            <person name="Jenkins C."/>
        </authorList>
    </citation>
    <scope>NUCLEOTIDE SEQUENCE</scope>
    <source>
        <strain evidence="2">Goon Nure</strain>
    </source>
</reference>
<feature type="signal peptide" evidence="1">
    <location>
        <begin position="1"/>
        <end position="16"/>
    </location>
</feature>
<gene>
    <name evidence="2" type="ORF">MACK_001955</name>
</gene>
<protein>
    <submittedName>
        <fullName evidence="2">Uncharacterized protein</fullName>
    </submittedName>
</protein>
<feature type="chain" id="PRO_5037655296" evidence="1">
    <location>
        <begin position="17"/>
        <end position="216"/>
    </location>
</feature>
<dbReference type="EMBL" id="CP056070">
    <property type="protein sequence ID" value="UKK01142.2"/>
    <property type="molecule type" value="Genomic_DNA"/>
</dbReference>
<evidence type="ECO:0000313" key="2">
    <source>
        <dbReference type="EMBL" id="UKK01142.2"/>
    </source>
</evidence>
<accession>A0A976MB02</accession>
<sequence>MKLTIILFYFLAKTLAIDLVLPLSEESRQLFDFENSQIDYLHAWKIKGIAFRNGCYTAKNDGLIKRVFYHGYLLYTDNGVGEVMEKRYVCFNEFRGRVSLSVGQKKMGLYEAYFYIANDIVYNLHKIYGMISYPSGKIDGMSPGKFLVTMLEKIMDKNSPYSGLDIAKRVPGIIYEAVEVQSPTIRFDVDKIFENILKKKLDKEYFDYFAENEEKE</sequence>
<evidence type="ECO:0000256" key="1">
    <source>
        <dbReference type="SAM" id="SignalP"/>
    </source>
</evidence>
<dbReference type="AlphaFoldDB" id="A0A976MB02"/>
<proteinExistence type="predicted"/>
<dbReference type="Proteomes" id="UP000244811">
    <property type="component" value="Chromosome 3"/>
</dbReference>
<organism evidence="2 3">
    <name type="scientific">Theileria orientalis</name>
    <dbReference type="NCBI Taxonomy" id="68886"/>
    <lineage>
        <taxon>Eukaryota</taxon>
        <taxon>Sar</taxon>
        <taxon>Alveolata</taxon>
        <taxon>Apicomplexa</taxon>
        <taxon>Aconoidasida</taxon>
        <taxon>Piroplasmida</taxon>
        <taxon>Theileriidae</taxon>
        <taxon>Theileria</taxon>
    </lineage>
</organism>